<evidence type="ECO:0000313" key="3">
    <source>
        <dbReference type="Proteomes" id="UP000032336"/>
    </source>
</evidence>
<keyword evidence="3" id="KW-1185">Reference proteome</keyword>
<dbReference type="RefSeq" id="WP_035390345.1">
    <property type="nucleotide sequence ID" value="NZ_JQKF01000023.1"/>
</dbReference>
<proteinExistence type="predicted"/>
<dbReference type="EMBL" id="JXUW01000018">
    <property type="protein sequence ID" value="KJE76342.1"/>
    <property type="molecule type" value="Genomic_DNA"/>
</dbReference>
<evidence type="ECO:0000313" key="2">
    <source>
        <dbReference type="EMBL" id="KJE76342.1"/>
    </source>
</evidence>
<dbReference type="OrthoDB" id="3197442at2"/>
<comment type="caution">
    <text evidence="2">The sequence shown here is derived from an EMBL/GenBank/DDBJ whole genome shotgun (WGS) entry which is preliminary data.</text>
</comment>
<dbReference type="eggNOG" id="COG0099">
    <property type="taxonomic scope" value="Bacteria"/>
</dbReference>
<dbReference type="SUPFAM" id="SSF46946">
    <property type="entry name" value="S13-like H2TH domain"/>
    <property type="match status" value="1"/>
</dbReference>
<organism evidence="2 3">
    <name type="scientific">Ferrimicrobium acidiphilum DSM 19497</name>
    <dbReference type="NCBI Taxonomy" id="1121877"/>
    <lineage>
        <taxon>Bacteria</taxon>
        <taxon>Bacillati</taxon>
        <taxon>Actinomycetota</taxon>
        <taxon>Acidimicrobiia</taxon>
        <taxon>Acidimicrobiales</taxon>
        <taxon>Acidimicrobiaceae</taxon>
        <taxon>Ferrimicrobium</taxon>
    </lineage>
</organism>
<dbReference type="Proteomes" id="UP000032336">
    <property type="component" value="Unassembled WGS sequence"/>
</dbReference>
<dbReference type="AlphaFoldDB" id="A0A0D8FVS0"/>
<dbReference type="GO" id="GO:0003676">
    <property type="term" value="F:nucleic acid binding"/>
    <property type="evidence" value="ECO:0007669"/>
    <property type="project" value="InterPro"/>
</dbReference>
<feature type="domain" description="Integration host factor-like helix-two turn-helix" evidence="1">
    <location>
        <begin position="33"/>
        <end position="102"/>
    </location>
</feature>
<gene>
    <name evidence="2" type="ORF">FEAC_19520</name>
</gene>
<dbReference type="InterPro" id="IPR055201">
    <property type="entry name" value="IHF-like_H2TH"/>
</dbReference>
<dbReference type="NCBIfam" id="NF041260">
    <property type="entry name" value="actino_IHF"/>
    <property type="match status" value="1"/>
</dbReference>
<dbReference type="STRING" id="1121877.FEAC_19520"/>
<dbReference type="Gene3D" id="1.10.8.50">
    <property type="match status" value="1"/>
</dbReference>
<name>A0A0D8FVS0_9ACTN</name>
<dbReference type="Pfam" id="PF22525">
    <property type="entry name" value="H2TH_5"/>
    <property type="match status" value="1"/>
</dbReference>
<dbReference type="GeneID" id="78373074"/>
<evidence type="ECO:0000259" key="1">
    <source>
        <dbReference type="Pfam" id="PF22525"/>
    </source>
</evidence>
<dbReference type="InterPro" id="IPR010979">
    <property type="entry name" value="Ribosomal_uS13-like_H2TH"/>
</dbReference>
<dbReference type="InterPro" id="IPR047806">
    <property type="entry name" value="IHF_actinobact"/>
</dbReference>
<reference evidence="2 3" key="1">
    <citation type="submission" date="2015-01" db="EMBL/GenBank/DDBJ databases">
        <title>Draft genome of the acidophilic iron oxidizer Ferrimicrobium acidiphilum strain T23.</title>
        <authorList>
            <person name="Poehlein A."/>
            <person name="Eisen S."/>
            <person name="Schloemann M."/>
            <person name="Johnson B.D."/>
            <person name="Daniel R."/>
            <person name="Muehling M."/>
        </authorList>
    </citation>
    <scope>NUCLEOTIDE SEQUENCE [LARGE SCALE GENOMIC DNA]</scope>
    <source>
        <strain evidence="2 3">T23</strain>
    </source>
</reference>
<sequence length="106" mass="11717">MPLPPQLTPEQRAAALAKGAEARRARAEVKERLKLGSLTLTALLSEAEKDEIVGRMKVLSVLESLPGIGKVKARRIMEEIGIADTRRVQGLGAIQRKRLIEETERH</sequence>
<accession>A0A0D8FVS0</accession>
<protein>
    <recommendedName>
        <fullName evidence="1">Integration host factor-like helix-two turn-helix domain-containing protein</fullName>
    </recommendedName>
</protein>